<dbReference type="AlphaFoldDB" id="A0A5U9VPS7"/>
<organism evidence="1">
    <name type="scientific">Salmonella newport</name>
    <dbReference type="NCBI Taxonomy" id="108619"/>
    <lineage>
        <taxon>Bacteria</taxon>
        <taxon>Pseudomonadati</taxon>
        <taxon>Pseudomonadota</taxon>
        <taxon>Gammaproteobacteria</taxon>
        <taxon>Enterobacterales</taxon>
        <taxon>Enterobacteriaceae</taxon>
        <taxon>Salmonella</taxon>
    </lineage>
</organism>
<protein>
    <submittedName>
        <fullName evidence="1">Uncharacterized protein</fullName>
    </submittedName>
</protein>
<gene>
    <name evidence="1" type="ORF">DQK32_18930</name>
</gene>
<reference evidence="1" key="1">
    <citation type="submission" date="2018-06" db="EMBL/GenBank/DDBJ databases">
        <authorList>
            <person name="Ashton P.M."/>
            <person name="Dallman T."/>
            <person name="Nair S."/>
            <person name="De Pinna E."/>
            <person name="Peters T."/>
            <person name="Grant K."/>
        </authorList>
    </citation>
    <scope>NUCLEOTIDE SEQUENCE [LARGE SCALE GENOMIC DNA]</scope>
    <source>
        <strain evidence="1">160804</strain>
    </source>
</reference>
<dbReference type="EMBL" id="AAGVNP010000118">
    <property type="protein sequence ID" value="EBS4547939.1"/>
    <property type="molecule type" value="Genomic_DNA"/>
</dbReference>
<dbReference type="Proteomes" id="UP000839885">
    <property type="component" value="Unassembled WGS sequence"/>
</dbReference>
<comment type="caution">
    <text evidence="1">The sequence shown here is derived from an EMBL/GenBank/DDBJ whole genome shotgun (WGS) entry which is preliminary data.</text>
</comment>
<accession>A0A5U9VPS7</accession>
<proteinExistence type="predicted"/>
<name>A0A5U9VPS7_SALNE</name>
<evidence type="ECO:0000313" key="1">
    <source>
        <dbReference type="EMBL" id="EBS4547939.1"/>
    </source>
</evidence>
<sequence length="126" mass="14558">MTITPLRGKLPPQPVKVFSVFFPEKTMRLITVLSRALYRLLPHDTCTSGDWIANHTGYLSFRAVVREDENGRFRALVCKRTGYTLLTFSYEKVMDCGTYDTFRHAMSVAHHQACQLAHLRYAWEMA</sequence>